<evidence type="ECO:0000256" key="4">
    <source>
        <dbReference type="ARBA" id="ARBA00023015"/>
    </source>
</evidence>
<evidence type="ECO:0000256" key="8">
    <source>
        <dbReference type="ARBA" id="ARBA00031256"/>
    </source>
</evidence>
<proteinExistence type="inferred from homology"/>
<evidence type="ECO:0000256" key="6">
    <source>
        <dbReference type="ARBA" id="ARBA00023163"/>
    </source>
</evidence>
<name>A0A9P6QHD5_9FUNG</name>
<accession>A0A9P6QHD5</accession>
<reference evidence="11" key="1">
    <citation type="journal article" date="2020" name="Fungal Divers.">
        <title>Resolving the Mortierellaceae phylogeny through synthesis of multi-gene phylogenetics and phylogenomics.</title>
        <authorList>
            <person name="Vandepol N."/>
            <person name="Liber J."/>
            <person name="Desiro A."/>
            <person name="Na H."/>
            <person name="Kennedy M."/>
            <person name="Barry K."/>
            <person name="Grigoriev I.V."/>
            <person name="Miller A.N."/>
            <person name="O'Donnell K."/>
            <person name="Stajich J.E."/>
            <person name="Bonito G."/>
        </authorList>
    </citation>
    <scope>NUCLEOTIDE SEQUENCE</scope>
    <source>
        <strain evidence="11">BC1065</strain>
    </source>
</reference>
<evidence type="ECO:0000256" key="10">
    <source>
        <dbReference type="SAM" id="MobiDB-lite"/>
    </source>
</evidence>
<dbReference type="GO" id="GO:0003712">
    <property type="term" value="F:transcription coregulator activity"/>
    <property type="evidence" value="ECO:0007669"/>
    <property type="project" value="InterPro"/>
</dbReference>
<dbReference type="Pfam" id="PF08689">
    <property type="entry name" value="Med5"/>
    <property type="match status" value="1"/>
</dbReference>
<dbReference type="Proteomes" id="UP000807716">
    <property type="component" value="Unassembled WGS sequence"/>
</dbReference>
<comment type="subcellular location">
    <subcellularLocation>
        <location evidence="1 9">Nucleus</location>
    </subcellularLocation>
</comment>
<evidence type="ECO:0000313" key="12">
    <source>
        <dbReference type="Proteomes" id="UP000807716"/>
    </source>
</evidence>
<comment type="similarity">
    <text evidence="2 9">Belongs to the Mediator complex subunit 5 family.</text>
</comment>
<keyword evidence="4 9" id="KW-0805">Transcription regulation</keyword>
<dbReference type="GO" id="GO:0006357">
    <property type="term" value="P:regulation of transcription by RNA polymerase II"/>
    <property type="evidence" value="ECO:0007669"/>
    <property type="project" value="InterPro"/>
</dbReference>
<dbReference type="EMBL" id="JAAAJB010000038">
    <property type="protein sequence ID" value="KAG0268901.1"/>
    <property type="molecule type" value="Genomic_DNA"/>
</dbReference>
<keyword evidence="5 9" id="KW-0010">Activator</keyword>
<dbReference type="InterPro" id="IPR014801">
    <property type="entry name" value="Mediator_Med5_fun"/>
</dbReference>
<keyword evidence="6 9" id="KW-0804">Transcription</keyword>
<evidence type="ECO:0000256" key="5">
    <source>
        <dbReference type="ARBA" id="ARBA00023159"/>
    </source>
</evidence>
<comment type="subunit">
    <text evidence="9">Component of the Mediator complex.</text>
</comment>
<sequence>MVVDPWKTAQEVQADDSQALASADIMYLVYTMARIRPIPLIAKQLCPKNTQTRYQVVETTLRQLSFYKTILNECDEALNEDLSPDRSDIWKSIALCCVAKGLARSDKLQLSLEDMAVLDSARQFSITDLTAETIEDLFGRTLTDFQRQDEYVDCLIETCKTASSQRDIVMLSKICQTLDDNPLVLDIVHLLRSPAQLLIPLEHFVNNLEHSEGYDIDTCNANLETFGIVLILILTIIQRYELAGHLDSLLEEKQGFCYLWLHRMSATIPSLSLTSMSLEMQGLMRRWISALYDNMGISDDLIQSSKPQMLLEISPALFEQSLAACQADVIDASTLNGGLDYFLQPCLLFVLIGVVQYLCEQILFTAPATLTTAFSHHAYHHKRSSSTGLVVSPLSQRGFQGSSGHVNGGSQSQPSAAATLLLNSLKSLLAAEAFPPRLLRLLRSKILAALELHGLENDEQVSVIQGRISTATMNHYSWSVSDPYEIPKLQQQATFAVEAIVEGGRTNLVKRREKGWPVFGNTSYHIDVDLFRTMLSYVGPAQFITTILKKVLKAALTPNGERAVELGAAMMTTPLIAGGDQHLSPHSLMWTLFHQILWIPVPGRLETFSQGKLMARFVELTLALFQIHDDDYYYYHHHQSGSLQPSHDDSTDDVEADRQDVMEVDERDHRMQHQDRLMPTKEESGGSSSHDHGRAMRPLRRLVAQHIRALEPLAQDRPGFQGFVQGLSFVGDGF</sequence>
<dbReference type="PANTHER" id="PTHR35784">
    <property type="entry name" value="MEDIATOR OF RNA POLYMERASE II TRANSCRIPTION SUBUNIT 5"/>
    <property type="match status" value="1"/>
</dbReference>
<keyword evidence="12" id="KW-1185">Reference proteome</keyword>
<dbReference type="PANTHER" id="PTHR35784:SF1">
    <property type="entry name" value="MEDIATOR OF RNA POLYMERASE II TRANSCRIPTION SUBUNIT 5"/>
    <property type="match status" value="1"/>
</dbReference>
<comment type="caution">
    <text evidence="11">The sequence shown here is derived from an EMBL/GenBank/DDBJ whole genome shotgun (WGS) entry which is preliminary data.</text>
</comment>
<organism evidence="11 12">
    <name type="scientific">Actinomortierella ambigua</name>
    <dbReference type="NCBI Taxonomy" id="1343610"/>
    <lineage>
        <taxon>Eukaryota</taxon>
        <taxon>Fungi</taxon>
        <taxon>Fungi incertae sedis</taxon>
        <taxon>Mucoromycota</taxon>
        <taxon>Mortierellomycotina</taxon>
        <taxon>Mortierellomycetes</taxon>
        <taxon>Mortierellales</taxon>
        <taxon>Mortierellaceae</taxon>
        <taxon>Actinomortierella</taxon>
    </lineage>
</organism>
<dbReference type="GO" id="GO:0016592">
    <property type="term" value="C:mediator complex"/>
    <property type="evidence" value="ECO:0007669"/>
    <property type="project" value="InterPro"/>
</dbReference>
<comment type="function">
    <text evidence="9">Component of the Mediator complex, a coactivator involved in the regulated transcription of nearly all RNA polymerase II-dependent genes. Mediator functions as a bridge to convey information from gene-specific regulatory proteins to the basal RNA polymerase II transcription machinery. Mediator is recruited to promoters by direct interactions with regulatory proteins and serves as a scaffold for the assembly of a functional preinitiation complex with RNA polymerase II and the general transcription factors.</text>
</comment>
<evidence type="ECO:0000256" key="3">
    <source>
        <dbReference type="ARBA" id="ARBA00020628"/>
    </source>
</evidence>
<evidence type="ECO:0000256" key="7">
    <source>
        <dbReference type="ARBA" id="ARBA00023242"/>
    </source>
</evidence>
<keyword evidence="7 9" id="KW-0539">Nucleus</keyword>
<feature type="region of interest" description="Disordered" evidence="10">
    <location>
        <begin position="663"/>
        <end position="694"/>
    </location>
</feature>
<dbReference type="AlphaFoldDB" id="A0A9P6QHD5"/>
<dbReference type="OrthoDB" id="5549158at2759"/>
<gene>
    <name evidence="11" type="primary">NUT1</name>
    <name evidence="9" type="synonym">MED5</name>
    <name evidence="11" type="ORF">DFQ27_005340</name>
</gene>
<evidence type="ECO:0000313" key="11">
    <source>
        <dbReference type="EMBL" id="KAG0268901.1"/>
    </source>
</evidence>
<evidence type="ECO:0000256" key="1">
    <source>
        <dbReference type="ARBA" id="ARBA00004123"/>
    </source>
</evidence>
<evidence type="ECO:0000256" key="2">
    <source>
        <dbReference type="ARBA" id="ARBA00008782"/>
    </source>
</evidence>
<evidence type="ECO:0000256" key="9">
    <source>
        <dbReference type="RuleBase" id="RU364142"/>
    </source>
</evidence>
<protein>
    <recommendedName>
        <fullName evidence="3 9">Mediator of RNA polymerase II transcription subunit 5</fullName>
    </recommendedName>
    <alternativeName>
        <fullName evidence="8 9">Mediator complex subunit 5</fullName>
    </alternativeName>
</protein>